<keyword evidence="2" id="KW-0808">Transferase</keyword>
<dbReference type="Proteomes" id="UP000248806">
    <property type="component" value="Unassembled WGS sequence"/>
</dbReference>
<name>A0A326UC71_THEHA</name>
<dbReference type="Gene3D" id="3.90.550.10">
    <property type="entry name" value="Spore Coat Polysaccharide Biosynthesis Protein SpsA, Chain A"/>
    <property type="match status" value="1"/>
</dbReference>
<evidence type="ECO:0000313" key="3">
    <source>
        <dbReference type="Proteomes" id="UP000248806"/>
    </source>
</evidence>
<dbReference type="RefSeq" id="WP_170142251.1">
    <property type="nucleotide sequence ID" value="NZ_BIFX01000001.1"/>
</dbReference>
<dbReference type="CDD" id="cd04182">
    <property type="entry name" value="GT_2_like_f"/>
    <property type="match status" value="1"/>
</dbReference>
<feature type="domain" description="MobA-like NTP transferase" evidence="1">
    <location>
        <begin position="7"/>
        <end position="173"/>
    </location>
</feature>
<dbReference type="GO" id="GO:0016779">
    <property type="term" value="F:nucleotidyltransferase activity"/>
    <property type="evidence" value="ECO:0007669"/>
    <property type="project" value="UniProtKB-KW"/>
</dbReference>
<protein>
    <submittedName>
        <fullName evidence="2">Molybdenum cofactor cytidylyltransferase</fullName>
    </submittedName>
</protein>
<proteinExistence type="predicted"/>
<gene>
    <name evidence="2" type="ORF">EI42_00092</name>
</gene>
<dbReference type="SUPFAM" id="SSF53448">
    <property type="entry name" value="Nucleotide-diphospho-sugar transferases"/>
    <property type="match status" value="1"/>
</dbReference>
<dbReference type="EMBL" id="QKUF01000001">
    <property type="protein sequence ID" value="PZW35926.1"/>
    <property type="molecule type" value="Genomic_DNA"/>
</dbReference>
<dbReference type="InterPro" id="IPR025877">
    <property type="entry name" value="MobA-like_NTP_Trfase"/>
</dbReference>
<dbReference type="AlphaFoldDB" id="A0A326UC71"/>
<accession>A0A326UC71</accession>
<evidence type="ECO:0000313" key="2">
    <source>
        <dbReference type="EMBL" id="PZW35926.1"/>
    </source>
</evidence>
<dbReference type="PANTHER" id="PTHR43777">
    <property type="entry name" value="MOLYBDENUM COFACTOR CYTIDYLYLTRANSFERASE"/>
    <property type="match status" value="1"/>
</dbReference>
<keyword evidence="2" id="KW-0548">Nucleotidyltransferase</keyword>
<keyword evidence="3" id="KW-1185">Reference proteome</keyword>
<reference evidence="2 3" key="1">
    <citation type="submission" date="2018-06" db="EMBL/GenBank/DDBJ databases">
        <title>Genomic Encyclopedia of Archaeal and Bacterial Type Strains, Phase II (KMG-II): from individual species to whole genera.</title>
        <authorList>
            <person name="Goeker M."/>
        </authorList>
    </citation>
    <scope>NUCLEOTIDE SEQUENCE [LARGE SCALE GENOMIC DNA]</scope>
    <source>
        <strain evidence="2 3">ATCC BAA-1881</strain>
    </source>
</reference>
<dbReference type="Pfam" id="PF12804">
    <property type="entry name" value="NTP_transf_3"/>
    <property type="match status" value="1"/>
</dbReference>
<organism evidence="2 3">
    <name type="scientific">Thermosporothrix hazakensis</name>
    <dbReference type="NCBI Taxonomy" id="644383"/>
    <lineage>
        <taxon>Bacteria</taxon>
        <taxon>Bacillati</taxon>
        <taxon>Chloroflexota</taxon>
        <taxon>Ktedonobacteria</taxon>
        <taxon>Ktedonobacterales</taxon>
        <taxon>Thermosporotrichaceae</taxon>
        <taxon>Thermosporothrix</taxon>
    </lineage>
</organism>
<comment type="caution">
    <text evidence="2">The sequence shown here is derived from an EMBL/GenBank/DDBJ whole genome shotgun (WGS) entry which is preliminary data.</text>
</comment>
<evidence type="ECO:0000259" key="1">
    <source>
        <dbReference type="Pfam" id="PF12804"/>
    </source>
</evidence>
<dbReference type="PANTHER" id="PTHR43777:SF1">
    <property type="entry name" value="MOLYBDENUM COFACTOR CYTIDYLYLTRANSFERASE"/>
    <property type="match status" value="1"/>
</dbReference>
<dbReference type="InterPro" id="IPR029044">
    <property type="entry name" value="Nucleotide-diphossugar_trans"/>
</dbReference>
<sequence length="209" mass="22563">MSTSIAAVILAAGTSSRMRAGQHKLLLPLGEQPVLAHVLRAVLASRARPVVLVLGYQAQRIKEQLALSHPDLIAVENPAYQEGMSTSLHAGLHALEPYPVEGACIVLGDQPLLSASILDTLIAEKRTTGKRIIAPLYEGRRGNPVLFDASLFPELLCVRGDEGGRQVIARHADEVATIEAGTIETATDVDTWEAYQQVVTLWNTNDRES</sequence>